<feature type="repeat" description="TPR" evidence="8">
    <location>
        <begin position="239"/>
        <end position="272"/>
    </location>
</feature>
<protein>
    <recommendedName>
        <fullName evidence="3">protein O-GlcNAc transferase</fullName>
        <ecNumber evidence="3">2.4.1.255</ecNumber>
    </recommendedName>
</protein>
<evidence type="ECO:0000313" key="11">
    <source>
        <dbReference type="Proteomes" id="UP000570514"/>
    </source>
</evidence>
<keyword evidence="7 8" id="KW-0802">TPR repeat</keyword>
<keyword evidence="6" id="KW-0677">Repeat</keyword>
<dbReference type="InterPro" id="IPR013105">
    <property type="entry name" value="TPR_2"/>
</dbReference>
<dbReference type="AlphaFoldDB" id="A0A846MTI1"/>
<evidence type="ECO:0000256" key="1">
    <source>
        <dbReference type="ARBA" id="ARBA00004922"/>
    </source>
</evidence>
<evidence type="ECO:0000313" key="10">
    <source>
        <dbReference type="EMBL" id="NIK86744.1"/>
    </source>
</evidence>
<dbReference type="Gene3D" id="1.25.40.10">
    <property type="entry name" value="Tetratricopeptide repeat domain"/>
    <property type="match status" value="4"/>
</dbReference>
<keyword evidence="4" id="KW-0328">Glycosyltransferase</keyword>
<organism evidence="10 11">
    <name type="scientific">Rhizomicrobium palustre</name>
    <dbReference type="NCBI Taxonomy" id="189966"/>
    <lineage>
        <taxon>Bacteria</taxon>
        <taxon>Pseudomonadati</taxon>
        <taxon>Pseudomonadota</taxon>
        <taxon>Alphaproteobacteria</taxon>
        <taxon>Micropepsales</taxon>
        <taxon>Micropepsaceae</taxon>
        <taxon>Rhizomicrobium</taxon>
    </lineage>
</organism>
<feature type="repeat" description="TPR" evidence="8">
    <location>
        <begin position="69"/>
        <end position="102"/>
    </location>
</feature>
<evidence type="ECO:0000256" key="2">
    <source>
        <dbReference type="ARBA" id="ARBA00005386"/>
    </source>
</evidence>
<evidence type="ECO:0000256" key="4">
    <source>
        <dbReference type="ARBA" id="ARBA00022676"/>
    </source>
</evidence>
<dbReference type="Proteomes" id="UP000570514">
    <property type="component" value="Unassembled WGS sequence"/>
</dbReference>
<feature type="repeat" description="TPR" evidence="8">
    <location>
        <begin position="307"/>
        <end position="340"/>
    </location>
</feature>
<feature type="domain" description="O-GlcNAc transferase C-terminal" evidence="9">
    <location>
        <begin position="445"/>
        <end position="598"/>
    </location>
</feature>
<evidence type="ECO:0000256" key="8">
    <source>
        <dbReference type="PROSITE-ProRule" id="PRU00339"/>
    </source>
</evidence>
<feature type="repeat" description="TPR" evidence="8">
    <location>
        <begin position="171"/>
        <end position="204"/>
    </location>
</feature>
<dbReference type="InterPro" id="IPR029489">
    <property type="entry name" value="OGT/SEC/SPY_C"/>
</dbReference>
<dbReference type="SUPFAM" id="SSF48452">
    <property type="entry name" value="TPR-like"/>
    <property type="match status" value="2"/>
</dbReference>
<dbReference type="SMART" id="SM00028">
    <property type="entry name" value="TPR"/>
    <property type="match status" value="10"/>
</dbReference>
<dbReference type="EMBL" id="JAASRM010000001">
    <property type="protein sequence ID" value="NIK86744.1"/>
    <property type="molecule type" value="Genomic_DNA"/>
</dbReference>
<keyword evidence="11" id="KW-1185">Reference proteome</keyword>
<dbReference type="InterPro" id="IPR011990">
    <property type="entry name" value="TPR-like_helical_dom_sf"/>
</dbReference>
<reference evidence="10 11" key="1">
    <citation type="submission" date="2020-03" db="EMBL/GenBank/DDBJ databases">
        <title>Genomic Encyclopedia of Type Strains, Phase IV (KMG-IV): sequencing the most valuable type-strain genomes for metagenomic binning, comparative biology and taxonomic classification.</title>
        <authorList>
            <person name="Goeker M."/>
        </authorList>
    </citation>
    <scope>NUCLEOTIDE SEQUENCE [LARGE SCALE GENOMIC DNA]</scope>
    <source>
        <strain evidence="10 11">DSM 19867</strain>
    </source>
</reference>
<keyword evidence="5 10" id="KW-0808">Transferase</keyword>
<dbReference type="InterPro" id="IPR037919">
    <property type="entry name" value="OGT"/>
</dbReference>
<feature type="domain" description="O-GlcNAc transferase C-terminal" evidence="9">
    <location>
        <begin position="613"/>
        <end position="787"/>
    </location>
</feature>
<dbReference type="EC" id="2.4.1.255" evidence="3"/>
<dbReference type="InterPro" id="IPR019734">
    <property type="entry name" value="TPR_rpt"/>
</dbReference>
<comment type="pathway">
    <text evidence="1">Protein modification; protein glycosylation.</text>
</comment>
<evidence type="ECO:0000256" key="3">
    <source>
        <dbReference type="ARBA" id="ARBA00011970"/>
    </source>
</evidence>
<dbReference type="GO" id="GO:0006493">
    <property type="term" value="P:protein O-linked glycosylation"/>
    <property type="evidence" value="ECO:0007669"/>
    <property type="project" value="InterPro"/>
</dbReference>
<name>A0A846MTI1_9PROT</name>
<dbReference type="Pfam" id="PF13844">
    <property type="entry name" value="Glyco_transf_41"/>
    <property type="match status" value="2"/>
</dbReference>
<dbReference type="Pfam" id="PF07719">
    <property type="entry name" value="TPR_2"/>
    <property type="match status" value="1"/>
</dbReference>
<accession>A0A846MTI1</accession>
<proteinExistence type="inferred from homology"/>
<gene>
    <name evidence="10" type="ORF">FHS83_000062</name>
</gene>
<comment type="caution">
    <text evidence="10">The sequence shown here is derived from an EMBL/GenBank/DDBJ whole genome shotgun (WGS) entry which is preliminary data.</text>
</comment>
<evidence type="ECO:0000259" key="9">
    <source>
        <dbReference type="Pfam" id="PF13844"/>
    </source>
</evidence>
<evidence type="ECO:0000256" key="5">
    <source>
        <dbReference type="ARBA" id="ARBA00022679"/>
    </source>
</evidence>
<sequence>MASDFSSAFSLHQSGRLAEAEAQYRALLAAAPDDGRTLAHLGLVRAQRGALEEGRDLLDQVVLREPGNAMAAYHLGTVLAAMGQMEEALARFIAGLISNPGDIELLFAKANTEFQLGQYAAAAASYAAVDVLTPDREDVLLNWGSALQEEGKVEEALALCDRVLARTPNHAGAHNNRGNALRLMNRLEEAYAAFDAALKSAPQYDLARFNRATVLEMLRRYDEALRDCVAVLTRAPDHAGALSLRGAILMGLDRYDEALAAFERALAIDPTLERAIHGRIAALLSVSRWEDALAASNSALARQPNSATAHNNRGAALMKLRREEEAEAEFAAALALDPESAEGYFNQAGLRYTQDRLEDAYADCNLALEKRHDFVPAKSFRFALAAHLCDWQRRGELDTEMAALTEAGEKIDPFVLTYAFDDPALHLKAAKRIADKVQPALSAGRVTERDRLRVAYLSADFRNHPVTHQAIELFESHDRARIEPIAVALWPLPEGELGDRLRGAFSSVVEAYDRSDRDIARRLAELKIDIAVELGGYTDKARPAVLAWRPAPISVSYLGYPSTLGAAYIDYIIADAVTIPSEDDVYYTEKPVRLGTCFMPFDSRCESVATPPSRATEGLPEEALVFCNFNKTDKLTPEIFALWMRLLKAVPGSIFWLNVQNQTARRHLHEEAVRNGIARERIIFAARTPSRADHLARLALADLFLDSFPYNAHATASDFLAAGVPLLTLKGKSFASRVAASLLTQVGAEELIVSDFSAYEMKALELARHAAMRAEIRNRVTANRRTAHDTEKLARALEEAYFRMWDRRKQGLKPEAITL</sequence>
<dbReference type="PROSITE" id="PS50293">
    <property type="entry name" value="TPR_REGION"/>
    <property type="match status" value="1"/>
</dbReference>
<dbReference type="Gene3D" id="3.40.50.11380">
    <property type="match status" value="1"/>
</dbReference>
<evidence type="ECO:0000256" key="6">
    <source>
        <dbReference type="ARBA" id="ARBA00022737"/>
    </source>
</evidence>
<dbReference type="PANTHER" id="PTHR44366">
    <property type="entry name" value="UDP-N-ACETYLGLUCOSAMINE--PEPTIDE N-ACETYLGLUCOSAMINYLTRANSFERASE 110 KDA SUBUNIT"/>
    <property type="match status" value="1"/>
</dbReference>
<dbReference type="PROSITE" id="PS50005">
    <property type="entry name" value="TPR"/>
    <property type="match status" value="4"/>
</dbReference>
<dbReference type="Pfam" id="PF13432">
    <property type="entry name" value="TPR_16"/>
    <property type="match status" value="4"/>
</dbReference>
<dbReference type="RefSeq" id="WP_167079739.1">
    <property type="nucleotide sequence ID" value="NZ_BAAADC010000001.1"/>
</dbReference>
<dbReference type="PANTHER" id="PTHR44366:SF1">
    <property type="entry name" value="UDP-N-ACETYLGLUCOSAMINE--PEPTIDE N-ACETYLGLUCOSAMINYLTRANSFERASE 110 KDA SUBUNIT"/>
    <property type="match status" value="1"/>
</dbReference>
<comment type="similarity">
    <text evidence="2">Belongs to the glycosyltransferase 41 family. O-GlcNAc transferase subfamily.</text>
</comment>
<dbReference type="Gene3D" id="3.40.50.2000">
    <property type="entry name" value="Glycogen Phosphorylase B"/>
    <property type="match status" value="1"/>
</dbReference>
<dbReference type="GO" id="GO:0097363">
    <property type="term" value="F:protein O-acetylglucosaminyltransferase activity"/>
    <property type="evidence" value="ECO:0007669"/>
    <property type="project" value="UniProtKB-EC"/>
</dbReference>
<evidence type="ECO:0000256" key="7">
    <source>
        <dbReference type="ARBA" id="ARBA00022803"/>
    </source>
</evidence>